<comment type="subcellular location">
    <subcellularLocation>
        <location evidence="1">Cytoplasm</location>
    </subcellularLocation>
</comment>
<dbReference type="CDD" id="cd21153">
    <property type="entry name" value="PUA_RlmI"/>
    <property type="match status" value="1"/>
</dbReference>
<evidence type="ECO:0000256" key="1">
    <source>
        <dbReference type="ARBA" id="ARBA00004496"/>
    </source>
</evidence>
<proteinExistence type="inferred from homology"/>
<keyword evidence="6" id="KW-0949">S-adenosyl-L-methionine</keyword>
<dbReference type="CDD" id="cd11572">
    <property type="entry name" value="RlmI_M_like"/>
    <property type="match status" value="1"/>
</dbReference>
<evidence type="ECO:0000256" key="4">
    <source>
        <dbReference type="ARBA" id="ARBA00022603"/>
    </source>
</evidence>
<dbReference type="PROSITE" id="PS50890">
    <property type="entry name" value="PUA"/>
    <property type="match status" value="1"/>
</dbReference>
<accession>A0ABR7I908</accession>
<dbReference type="InterPro" id="IPR029063">
    <property type="entry name" value="SAM-dependent_MTases_sf"/>
</dbReference>
<evidence type="ECO:0000256" key="5">
    <source>
        <dbReference type="ARBA" id="ARBA00022679"/>
    </source>
</evidence>
<dbReference type="InterPro" id="IPR019614">
    <property type="entry name" value="SAM-dep_methyl-trfase"/>
</dbReference>
<dbReference type="Pfam" id="PF10672">
    <property type="entry name" value="Methyltrans_SAM"/>
    <property type="match status" value="1"/>
</dbReference>
<dbReference type="SUPFAM" id="SSF53335">
    <property type="entry name" value="S-adenosyl-L-methionine-dependent methyltransferases"/>
    <property type="match status" value="1"/>
</dbReference>
<dbReference type="PANTHER" id="PTHR42873">
    <property type="entry name" value="RIBOSOMAL RNA LARGE SUBUNIT METHYLTRANSFERASE"/>
    <property type="match status" value="1"/>
</dbReference>
<keyword evidence="11" id="KW-1185">Reference proteome</keyword>
<dbReference type="GO" id="GO:0032259">
    <property type="term" value="P:methylation"/>
    <property type="evidence" value="ECO:0007669"/>
    <property type="project" value="UniProtKB-KW"/>
</dbReference>
<keyword evidence="5" id="KW-0808">Transferase</keyword>
<dbReference type="SUPFAM" id="SSF88697">
    <property type="entry name" value="PUA domain-like"/>
    <property type="match status" value="1"/>
</dbReference>
<evidence type="ECO:0000256" key="3">
    <source>
        <dbReference type="ARBA" id="ARBA00022552"/>
    </source>
</evidence>
<dbReference type="SMART" id="SM00359">
    <property type="entry name" value="PUA"/>
    <property type="match status" value="1"/>
</dbReference>
<keyword evidence="4 10" id="KW-0489">Methyltransferase</keyword>
<dbReference type="PANTHER" id="PTHR42873:SF1">
    <property type="entry name" value="S-ADENOSYLMETHIONINE-DEPENDENT METHYLTRANSFERASE DOMAIN-CONTAINING PROTEIN"/>
    <property type="match status" value="1"/>
</dbReference>
<protein>
    <submittedName>
        <fullName evidence="10">Class I SAM-dependent rRNA methyltransferase</fullName>
    </submittedName>
</protein>
<reference evidence="10 11" key="1">
    <citation type="submission" date="2020-08" db="EMBL/GenBank/DDBJ databases">
        <title>Genome public.</title>
        <authorList>
            <person name="Liu C."/>
            <person name="Sun Q."/>
        </authorList>
    </citation>
    <scope>NUCLEOTIDE SEQUENCE [LARGE SCALE GENOMIC DNA]</scope>
    <source>
        <strain evidence="10 11">BX0805</strain>
    </source>
</reference>
<dbReference type="Gene3D" id="3.30.750.80">
    <property type="entry name" value="RNA methyltransferase domain (HRMD) like"/>
    <property type="match status" value="1"/>
</dbReference>
<evidence type="ECO:0000259" key="9">
    <source>
        <dbReference type="SMART" id="SM00359"/>
    </source>
</evidence>
<dbReference type="InterPro" id="IPR015947">
    <property type="entry name" value="PUA-like_sf"/>
</dbReference>
<feature type="domain" description="PUA" evidence="9">
    <location>
        <begin position="3"/>
        <end position="88"/>
    </location>
</feature>
<dbReference type="GO" id="GO:0008168">
    <property type="term" value="F:methyltransferase activity"/>
    <property type="evidence" value="ECO:0007669"/>
    <property type="project" value="UniProtKB-KW"/>
</dbReference>
<dbReference type="RefSeq" id="WP_022514698.1">
    <property type="nucleotide sequence ID" value="NZ_JACOQH010000003.1"/>
</dbReference>
<dbReference type="Gene3D" id="3.40.50.150">
    <property type="entry name" value="Vaccinia Virus protein VP39"/>
    <property type="match status" value="1"/>
</dbReference>
<dbReference type="EMBL" id="JACOQH010000003">
    <property type="protein sequence ID" value="MBC5753404.1"/>
    <property type="molecule type" value="Genomic_DNA"/>
</dbReference>
<evidence type="ECO:0000256" key="6">
    <source>
        <dbReference type="ARBA" id="ARBA00022691"/>
    </source>
</evidence>
<comment type="caution">
    <text evidence="10">The sequence shown here is derived from an EMBL/GenBank/DDBJ whole genome shotgun (WGS) entry which is preliminary data.</text>
</comment>
<name>A0ABR7I908_9FIRM</name>
<evidence type="ECO:0000313" key="10">
    <source>
        <dbReference type="EMBL" id="MBC5753404.1"/>
    </source>
</evidence>
<dbReference type="Proteomes" id="UP000621540">
    <property type="component" value="Unassembled WGS sequence"/>
</dbReference>
<dbReference type="CDD" id="cd02440">
    <property type="entry name" value="AdoMet_MTases"/>
    <property type="match status" value="1"/>
</dbReference>
<keyword evidence="2" id="KW-0963">Cytoplasm</keyword>
<evidence type="ECO:0000256" key="2">
    <source>
        <dbReference type="ARBA" id="ARBA00022490"/>
    </source>
</evidence>
<evidence type="ECO:0000313" key="11">
    <source>
        <dbReference type="Proteomes" id="UP000621540"/>
    </source>
</evidence>
<dbReference type="InterPro" id="IPR036974">
    <property type="entry name" value="PUA_sf"/>
</dbReference>
<evidence type="ECO:0000256" key="7">
    <source>
        <dbReference type="ARBA" id="ARBA00022884"/>
    </source>
</evidence>
<dbReference type="InterPro" id="IPR002478">
    <property type="entry name" value="PUA"/>
</dbReference>
<keyword evidence="3" id="KW-0698">rRNA processing</keyword>
<gene>
    <name evidence="10" type="ORF">H8Z76_05060</name>
</gene>
<evidence type="ECO:0000256" key="8">
    <source>
        <dbReference type="ARBA" id="ARBA00038091"/>
    </source>
</evidence>
<comment type="similarity">
    <text evidence="8">Belongs to the methyltransferase superfamily. RlmI family.</text>
</comment>
<dbReference type="Pfam" id="PF17785">
    <property type="entry name" value="PUA_3"/>
    <property type="match status" value="1"/>
</dbReference>
<organism evidence="10 11">
    <name type="scientific">Roseburia yibonii</name>
    <dbReference type="NCBI Taxonomy" id="2763063"/>
    <lineage>
        <taxon>Bacteria</taxon>
        <taxon>Bacillati</taxon>
        <taxon>Bacillota</taxon>
        <taxon>Clostridia</taxon>
        <taxon>Lachnospirales</taxon>
        <taxon>Lachnospiraceae</taxon>
        <taxon>Roseburia</taxon>
    </lineage>
</organism>
<dbReference type="Gene3D" id="2.30.130.10">
    <property type="entry name" value="PUA domain"/>
    <property type="match status" value="1"/>
</dbReference>
<dbReference type="InterPro" id="IPR041532">
    <property type="entry name" value="RlmI-like_PUA"/>
</dbReference>
<sequence length="399" mass="45008">MRAVVTLKKGEGRTIKSGGLWVFDNEIDSVMGGFENGDLVDVHDFDGYPMGIGFINRNSKIRVRMLTRDAKREINEEFFRMRIERAWDYRKKTVDTSSCRLVFGDADFLPGLVIDKFSDVLVVQSLALGIDRYKELIVELAKETLLKDGIKIRGVYERSDAKEREKEGMERIKGFIGEPFDTNVEIVENGVKYIVDVKDGQKTGFFLDQKYNRLAIQKLCGGAKVLDCFTHTGSFALNAGIAGAKSVLGVDASELAVRQATENAALNGLGDTVHFQCEDVFELLPELEKGGEKFDVVILDPPAFTKSRSSVKNAVKGYREINLRGMKLVKDGGYLATCSCSHFMTYELFTKTINQAAHNVHKRLRQVEFRTQAPDHPILWAADESYYLKFYIFQVVEEM</sequence>
<keyword evidence="7" id="KW-0694">RNA-binding</keyword>